<reference evidence="2" key="1">
    <citation type="journal article" date="2022" name="Nat. Commun.">
        <title>Chromosome evolution and the genetic basis of agronomically important traits in greater yam.</title>
        <authorList>
            <person name="Bredeson J.V."/>
            <person name="Lyons J.B."/>
            <person name="Oniyinde I.O."/>
            <person name="Okereke N.R."/>
            <person name="Kolade O."/>
            <person name="Nnabue I."/>
            <person name="Nwadili C.O."/>
            <person name="Hribova E."/>
            <person name="Parker M."/>
            <person name="Nwogha J."/>
            <person name="Shu S."/>
            <person name="Carlson J."/>
            <person name="Kariba R."/>
            <person name="Muthemba S."/>
            <person name="Knop K."/>
            <person name="Barton G.J."/>
            <person name="Sherwood A.V."/>
            <person name="Lopez-Montes A."/>
            <person name="Asiedu R."/>
            <person name="Jamnadass R."/>
            <person name="Muchugi A."/>
            <person name="Goodstein D."/>
            <person name="Egesi C.N."/>
            <person name="Featherston J."/>
            <person name="Asfaw A."/>
            <person name="Simpson G.G."/>
            <person name="Dolezel J."/>
            <person name="Hendre P.S."/>
            <person name="Van Deynze A."/>
            <person name="Kumar P.L."/>
            <person name="Obidiegwu J.E."/>
            <person name="Bhattacharjee R."/>
            <person name="Rokhsar D.S."/>
        </authorList>
    </citation>
    <scope>NUCLEOTIDE SEQUENCE [LARGE SCALE GENOMIC DNA]</scope>
    <source>
        <strain evidence="2">cv. TDa95/00328</strain>
    </source>
</reference>
<keyword evidence="2" id="KW-1185">Reference proteome</keyword>
<proteinExistence type="predicted"/>
<evidence type="ECO:0000313" key="1">
    <source>
        <dbReference type="EMBL" id="KAH7691482.1"/>
    </source>
</evidence>
<gene>
    <name evidence="1" type="ORF">IHE45_01G002200</name>
</gene>
<evidence type="ECO:0000313" key="2">
    <source>
        <dbReference type="Proteomes" id="UP000827976"/>
    </source>
</evidence>
<dbReference type="Proteomes" id="UP000827976">
    <property type="component" value="Chromosome 1"/>
</dbReference>
<organism evidence="1 2">
    <name type="scientific">Dioscorea alata</name>
    <name type="common">Purple yam</name>
    <dbReference type="NCBI Taxonomy" id="55571"/>
    <lineage>
        <taxon>Eukaryota</taxon>
        <taxon>Viridiplantae</taxon>
        <taxon>Streptophyta</taxon>
        <taxon>Embryophyta</taxon>
        <taxon>Tracheophyta</taxon>
        <taxon>Spermatophyta</taxon>
        <taxon>Magnoliopsida</taxon>
        <taxon>Liliopsida</taxon>
        <taxon>Dioscoreales</taxon>
        <taxon>Dioscoreaceae</taxon>
        <taxon>Dioscorea</taxon>
    </lineage>
</organism>
<sequence length="67" mass="7500">MNNDLQVNKVEQGIAQIPPEVYPSSVDKDLQDNKIDQIDDNDIRVPDLSWDGLIMESAETGQAEKES</sequence>
<protein>
    <submittedName>
        <fullName evidence="1">Uncharacterized protein</fullName>
    </submittedName>
</protein>
<comment type="caution">
    <text evidence="1">The sequence shown here is derived from an EMBL/GenBank/DDBJ whole genome shotgun (WGS) entry which is preliminary data.</text>
</comment>
<accession>A0ACB7WSG1</accession>
<name>A0ACB7WSG1_DIOAL</name>
<dbReference type="EMBL" id="CM037011">
    <property type="protein sequence ID" value="KAH7691482.1"/>
    <property type="molecule type" value="Genomic_DNA"/>
</dbReference>